<feature type="region of interest" description="Disordered" evidence="1">
    <location>
        <begin position="360"/>
        <end position="395"/>
    </location>
</feature>
<sequence length="448" mass="49705">MDNEKLNYMGSFPSNIEPNPREQINAINVQDEEGFVEPKPEPRQETMVSKGQGELTLRVGDETITLQARNSGNTSEIEGDHLTHSAKTDNMNELNTFPHQLTVGDEVLLDAADPYIVTTTPNEEIPLTVLSIFPFGTVEVSHPKFDTFKCLTPNLLTELLNTGLPHRHGKAHGHGPTYTGVGEANNARHASATQPYEPTRPRYTMSSSCGKKATVPTSKKRKETSSSSGLTAETVMTNYNDPGTMQFCLGGLICQLSIPEFCTALGLYTEEFKEKNDLHALNRHIHRSPSHQTERHRKGVISIGPYVTQLARHFGLLSTAVQESSLTLIGQMFPQGISSMLSMRMIEKRQGTCPPQYRLAQSTKEKAHEDIPDDVPPQHEDPLTQPPPPSRPVHAAAPYANISEHLTQFEQQCFQRFDNIDATLQQICQHLNISSPVLPREPSSDEDV</sequence>
<organism evidence="2 3">
    <name type="scientific">Gossypium barbadense</name>
    <name type="common">Sea Island cotton</name>
    <name type="synonym">Hibiscus barbadensis</name>
    <dbReference type="NCBI Taxonomy" id="3634"/>
    <lineage>
        <taxon>Eukaryota</taxon>
        <taxon>Viridiplantae</taxon>
        <taxon>Streptophyta</taxon>
        <taxon>Embryophyta</taxon>
        <taxon>Tracheophyta</taxon>
        <taxon>Spermatophyta</taxon>
        <taxon>Magnoliopsida</taxon>
        <taxon>eudicotyledons</taxon>
        <taxon>Gunneridae</taxon>
        <taxon>Pentapetalae</taxon>
        <taxon>rosids</taxon>
        <taxon>malvids</taxon>
        <taxon>Malvales</taxon>
        <taxon>Malvaceae</taxon>
        <taxon>Malvoideae</taxon>
        <taxon>Gossypium</taxon>
    </lineage>
</organism>
<accession>A0A2P5YX01</accession>
<protein>
    <submittedName>
        <fullName evidence="2">Uncharacterized protein</fullName>
    </submittedName>
</protein>
<dbReference type="EMBL" id="KZ662715">
    <property type="protein sequence ID" value="PPS20125.1"/>
    <property type="molecule type" value="Genomic_DNA"/>
</dbReference>
<evidence type="ECO:0000313" key="3">
    <source>
        <dbReference type="Proteomes" id="UP000239757"/>
    </source>
</evidence>
<proteinExistence type="predicted"/>
<feature type="region of interest" description="Disordered" evidence="1">
    <location>
        <begin position="190"/>
        <end position="229"/>
    </location>
</feature>
<dbReference type="Proteomes" id="UP000239757">
    <property type="component" value="Unassembled WGS sequence"/>
</dbReference>
<evidence type="ECO:0000256" key="1">
    <source>
        <dbReference type="SAM" id="MobiDB-lite"/>
    </source>
</evidence>
<feature type="compositionally biased region" description="Basic and acidic residues" evidence="1">
    <location>
        <begin position="363"/>
        <end position="382"/>
    </location>
</feature>
<gene>
    <name evidence="2" type="ORF">GOBAR_AA00438</name>
</gene>
<reference evidence="2 3" key="1">
    <citation type="submission" date="2015-01" db="EMBL/GenBank/DDBJ databases">
        <title>Genome of allotetraploid Gossypium barbadense reveals genomic plasticity and fiber elongation in cotton evolution.</title>
        <authorList>
            <person name="Chen X."/>
            <person name="Liu X."/>
            <person name="Zhao B."/>
            <person name="Zheng H."/>
            <person name="Hu Y."/>
            <person name="Lu G."/>
            <person name="Yang C."/>
            <person name="Chen J."/>
            <person name="Shan C."/>
            <person name="Zhang L."/>
            <person name="Zhou Y."/>
            <person name="Wang L."/>
            <person name="Guo W."/>
            <person name="Bai Y."/>
            <person name="Ruan J."/>
            <person name="Shangguan X."/>
            <person name="Mao Y."/>
            <person name="Jiang J."/>
            <person name="Zhu Y."/>
            <person name="Lei J."/>
            <person name="Kang H."/>
            <person name="Chen S."/>
            <person name="He X."/>
            <person name="Wang R."/>
            <person name="Wang Y."/>
            <person name="Chen J."/>
            <person name="Wang L."/>
            <person name="Yu S."/>
            <person name="Wang B."/>
            <person name="Wei J."/>
            <person name="Song S."/>
            <person name="Lu X."/>
            <person name="Gao Z."/>
            <person name="Gu W."/>
            <person name="Deng X."/>
            <person name="Ma D."/>
            <person name="Wang S."/>
            <person name="Liang W."/>
            <person name="Fang L."/>
            <person name="Cai C."/>
            <person name="Zhu X."/>
            <person name="Zhou B."/>
            <person name="Zhang Y."/>
            <person name="Chen Z."/>
            <person name="Xu S."/>
            <person name="Zhu R."/>
            <person name="Wang S."/>
            <person name="Zhang T."/>
            <person name="Zhao G."/>
        </authorList>
    </citation>
    <scope>NUCLEOTIDE SEQUENCE [LARGE SCALE GENOMIC DNA]</scope>
    <source>
        <strain evidence="3">cv. Xinhai21</strain>
        <tissue evidence="2">Leaf</tissue>
    </source>
</reference>
<evidence type="ECO:0000313" key="2">
    <source>
        <dbReference type="EMBL" id="PPS20125.1"/>
    </source>
</evidence>
<name>A0A2P5YX01_GOSBA</name>
<dbReference type="AlphaFoldDB" id="A0A2P5YX01"/>